<dbReference type="InterPro" id="IPR013431">
    <property type="entry name" value="Delta_60_rpt"/>
</dbReference>
<sequence length="476" mass="51850">MIKNLLLPCILMIQSVSAQIISYDNSFASNGKYTIAGSNTSYNTKIVQNPDKSFYFTYAKDNSSSNIAECVISKLNANGTVDSSFGNNGETIISNYYTAVDSQLTRQSDGKLLVFGFNTDGSVITRITSNGQLDPTFGSNGSSKISNIFTDFNGAGYGLYLQNNKIIIYGLSTDGTSNFYKSIYRLNNDGSIDNTFGYNGSVKTMGNFIFLDNQSNIVSFITDYSNTNSNVTYPNGGMEKYNSNGQPLTTFGNNGALVFTNSPGVTGTAFMDSNNYIVCANVLNNEIFRMTPNGIRDNTFVFDNTAAPFNDGNLSSSITEKNGSYYISWITGTSGETFLISKLTSTGAIDPLFNYYSENAVGSLFIGNMIVNDGNIFATRGNQILKFLLNSNATLATADFSKASKTAISFENPIKQDLIYHTKETIQSIEIYSSTGKLAKTVKNNHSDLSALPSGVYMLKIRFTNGKETTKKLIKK</sequence>
<dbReference type="RefSeq" id="WP_290300931.1">
    <property type="nucleotide sequence ID" value="NZ_JAUFQR010000001.1"/>
</dbReference>
<protein>
    <submittedName>
        <fullName evidence="4">T9SS type A sorting domain-containing protein</fullName>
    </submittedName>
</protein>
<feature type="signal peptide" evidence="2">
    <location>
        <begin position="1"/>
        <end position="18"/>
    </location>
</feature>
<reference evidence="5" key="1">
    <citation type="journal article" date="2019" name="Int. J. Syst. Evol. Microbiol.">
        <title>The Global Catalogue of Microorganisms (GCM) 10K type strain sequencing project: providing services to taxonomists for standard genome sequencing and annotation.</title>
        <authorList>
            <consortium name="The Broad Institute Genomics Platform"/>
            <consortium name="The Broad Institute Genome Sequencing Center for Infectious Disease"/>
            <person name="Wu L."/>
            <person name="Ma J."/>
        </authorList>
    </citation>
    <scope>NUCLEOTIDE SEQUENCE [LARGE SCALE GENOMIC DNA]</scope>
    <source>
        <strain evidence="5">CECT 7798</strain>
    </source>
</reference>
<evidence type="ECO:0000259" key="3">
    <source>
        <dbReference type="Pfam" id="PF18962"/>
    </source>
</evidence>
<evidence type="ECO:0000313" key="5">
    <source>
        <dbReference type="Proteomes" id="UP001595735"/>
    </source>
</evidence>
<dbReference type="NCBIfam" id="TIGR02608">
    <property type="entry name" value="delta_60_rpt"/>
    <property type="match status" value="3"/>
</dbReference>
<name>A0ABV7Y157_9FLAO</name>
<dbReference type="Gene3D" id="2.80.10.50">
    <property type="match status" value="2"/>
</dbReference>
<dbReference type="EMBL" id="JBHRYO010000002">
    <property type="protein sequence ID" value="MFC3758837.1"/>
    <property type="molecule type" value="Genomic_DNA"/>
</dbReference>
<dbReference type="Pfam" id="PF18962">
    <property type="entry name" value="Por_Secre_tail"/>
    <property type="match status" value="1"/>
</dbReference>
<dbReference type="Pfam" id="PF17164">
    <property type="entry name" value="DUF5122"/>
    <property type="match status" value="2"/>
</dbReference>
<feature type="domain" description="Secretion system C-terminal sorting" evidence="3">
    <location>
        <begin position="412"/>
        <end position="474"/>
    </location>
</feature>
<keyword evidence="5" id="KW-1185">Reference proteome</keyword>
<dbReference type="Proteomes" id="UP001595735">
    <property type="component" value="Unassembled WGS sequence"/>
</dbReference>
<evidence type="ECO:0000313" key="4">
    <source>
        <dbReference type="EMBL" id="MFC3758837.1"/>
    </source>
</evidence>
<feature type="chain" id="PRO_5046712911" evidence="2">
    <location>
        <begin position="19"/>
        <end position="476"/>
    </location>
</feature>
<evidence type="ECO:0000256" key="1">
    <source>
        <dbReference type="ARBA" id="ARBA00022729"/>
    </source>
</evidence>
<keyword evidence="1 2" id="KW-0732">Signal</keyword>
<dbReference type="InterPro" id="IPR026444">
    <property type="entry name" value="Secre_tail"/>
</dbReference>
<evidence type="ECO:0000256" key="2">
    <source>
        <dbReference type="SAM" id="SignalP"/>
    </source>
</evidence>
<proteinExistence type="predicted"/>
<gene>
    <name evidence="4" type="ORF">ACFONJ_22950</name>
</gene>
<comment type="caution">
    <text evidence="4">The sequence shown here is derived from an EMBL/GenBank/DDBJ whole genome shotgun (WGS) entry which is preliminary data.</text>
</comment>
<dbReference type="NCBIfam" id="TIGR04183">
    <property type="entry name" value="Por_Secre_tail"/>
    <property type="match status" value="1"/>
</dbReference>
<accession>A0ABV7Y157</accession>
<organism evidence="4 5">
    <name type="scientific">Chryseobacterium tructae</name>
    <dbReference type="NCBI Taxonomy" id="1037380"/>
    <lineage>
        <taxon>Bacteria</taxon>
        <taxon>Pseudomonadati</taxon>
        <taxon>Bacteroidota</taxon>
        <taxon>Flavobacteriia</taxon>
        <taxon>Flavobacteriales</taxon>
        <taxon>Weeksellaceae</taxon>
        <taxon>Chryseobacterium group</taxon>
        <taxon>Chryseobacterium</taxon>
    </lineage>
</organism>